<evidence type="ECO:0000256" key="5">
    <source>
        <dbReference type="PROSITE-ProRule" id="PRU10137"/>
    </source>
</evidence>
<dbReference type="Pfam" id="PF13408">
    <property type="entry name" value="Zn_ribbon_recom"/>
    <property type="match status" value="1"/>
</dbReference>
<dbReference type="AlphaFoldDB" id="A0A9X7CR75"/>
<evidence type="ECO:0000259" key="7">
    <source>
        <dbReference type="PROSITE" id="PS51736"/>
    </source>
</evidence>
<keyword evidence="1" id="KW-0229">DNA integration</keyword>
<dbReference type="CDD" id="cd00338">
    <property type="entry name" value="Ser_Recombinase"/>
    <property type="match status" value="1"/>
</dbReference>
<dbReference type="Proteomes" id="UP000224203">
    <property type="component" value="Unassembled WGS sequence"/>
</dbReference>
<dbReference type="PROSITE" id="PS51736">
    <property type="entry name" value="RECOMBINASES_3"/>
    <property type="match status" value="1"/>
</dbReference>
<reference evidence="9 10" key="1">
    <citation type="submission" date="2017-09" db="EMBL/GenBank/DDBJ databases">
        <title>Large-scale bioinformatics analysis of Bacillus genomes uncovers conserved roles of natural products in bacterial physiology.</title>
        <authorList>
            <consortium name="Agbiome Team Llc"/>
            <person name="Bleich R.M."/>
            <person name="Grubbs K.J."/>
            <person name="Santa Maria K.C."/>
            <person name="Allen S.E."/>
            <person name="Farag S."/>
            <person name="Shank E.A."/>
            <person name="Bowers A."/>
        </authorList>
    </citation>
    <scope>NUCLEOTIDE SEQUENCE [LARGE SCALE GENOMIC DNA]</scope>
    <source>
        <strain evidence="9 10">AFS041711</strain>
    </source>
</reference>
<comment type="caution">
    <text evidence="9">The sequence shown here is derived from an EMBL/GenBank/DDBJ whole genome shotgun (WGS) entry which is preliminary data.</text>
</comment>
<dbReference type="Pfam" id="PF00239">
    <property type="entry name" value="Resolvase"/>
    <property type="match status" value="1"/>
</dbReference>
<sequence length="467" mass="53320">MKKCAIYVRVSTIEQAESGYSIGEQIAKLEKFCELHDWTIYNVYKDGGFSGSNLERPAISQLIKHAKEKRFDCVVVYKLDRLSRSQKDTLFLIEDVFLKNDIDFMSMLENFDTSSAFGKAMIGILSVFAQLEREQIKERFQLGKLGRAKSGKPMNYVKPKFGYKLVDGELVINELEADVVRRAFKAYIGGMSRVKVMEMLNDEGHIGKSKPWSRTTMTAILNSKTYIGLVNYKDQYFEGNHEPIISLEDFEKAQEIAENRRRTATNSRPFEGKHLLSGLIHCAKCGANMEIKASLSQIAKGTERYGCQNKKRVQKVNSPEKKNKTCESVTLPRVDIENSVIDEVVRIQTDENYFQSVSTQNKNTFDEKGAKQEIKKIENKINKLNDLYMNDLITLDNLKEQTASLKLSKQTLIQQIQDSQEENAKKIDMSAIPDILTVDKATQKNIINTLIKRIDVDDTTLSIHWAF</sequence>
<evidence type="ECO:0000256" key="3">
    <source>
        <dbReference type="ARBA" id="ARBA00023172"/>
    </source>
</evidence>
<dbReference type="InterPro" id="IPR006119">
    <property type="entry name" value="Resolv_N"/>
</dbReference>
<dbReference type="SMART" id="SM00857">
    <property type="entry name" value="Resolvase"/>
    <property type="match status" value="1"/>
</dbReference>
<dbReference type="Gene3D" id="3.90.1750.20">
    <property type="entry name" value="Putative Large Serine Recombinase, Chain B, Domain 2"/>
    <property type="match status" value="1"/>
</dbReference>
<dbReference type="GO" id="GO:0015074">
    <property type="term" value="P:DNA integration"/>
    <property type="evidence" value="ECO:0007669"/>
    <property type="project" value="UniProtKB-KW"/>
</dbReference>
<keyword evidence="3" id="KW-0233">DNA recombination</keyword>
<proteinExistence type="predicted"/>
<keyword evidence="2" id="KW-0238">DNA-binding</keyword>
<accession>A0A9X7CR75</accession>
<dbReference type="InterPro" id="IPR025827">
    <property type="entry name" value="Zn_ribbon_recom_dom"/>
</dbReference>
<dbReference type="GO" id="GO:0000150">
    <property type="term" value="F:DNA strand exchange activity"/>
    <property type="evidence" value="ECO:0007669"/>
    <property type="project" value="InterPro"/>
</dbReference>
<evidence type="ECO:0000256" key="1">
    <source>
        <dbReference type="ARBA" id="ARBA00022908"/>
    </source>
</evidence>
<dbReference type="InterPro" id="IPR036162">
    <property type="entry name" value="Resolvase-like_N_sf"/>
</dbReference>
<feature type="domain" description="Recombinase" evidence="8">
    <location>
        <begin position="160"/>
        <end position="263"/>
    </location>
</feature>
<organism evidence="9 10">
    <name type="scientific">Bacillus cereus</name>
    <dbReference type="NCBI Taxonomy" id="1396"/>
    <lineage>
        <taxon>Bacteria</taxon>
        <taxon>Bacillati</taxon>
        <taxon>Bacillota</taxon>
        <taxon>Bacilli</taxon>
        <taxon>Bacillales</taxon>
        <taxon>Bacillaceae</taxon>
        <taxon>Bacillus</taxon>
        <taxon>Bacillus cereus group</taxon>
    </lineage>
</organism>
<evidence type="ECO:0000313" key="9">
    <source>
        <dbReference type="EMBL" id="PGS81665.1"/>
    </source>
</evidence>
<evidence type="ECO:0000313" key="10">
    <source>
        <dbReference type="Proteomes" id="UP000224203"/>
    </source>
</evidence>
<feature type="coiled-coil region" evidence="6">
    <location>
        <begin position="367"/>
        <end position="415"/>
    </location>
</feature>
<gene>
    <name evidence="9" type="ORF">COC69_05915</name>
</gene>
<dbReference type="PROSITE" id="PS00397">
    <property type="entry name" value="RECOMBINASES_1"/>
    <property type="match status" value="1"/>
</dbReference>
<evidence type="ECO:0000256" key="6">
    <source>
        <dbReference type="SAM" id="Coils"/>
    </source>
</evidence>
<dbReference type="Pfam" id="PF07508">
    <property type="entry name" value="Recombinase"/>
    <property type="match status" value="1"/>
</dbReference>
<dbReference type="RefSeq" id="WP_098782391.1">
    <property type="nucleotide sequence ID" value="NZ_NULI01000033.1"/>
</dbReference>
<evidence type="ECO:0000256" key="2">
    <source>
        <dbReference type="ARBA" id="ARBA00023125"/>
    </source>
</evidence>
<dbReference type="InterPro" id="IPR011109">
    <property type="entry name" value="DNA_bind_recombinase_dom"/>
</dbReference>
<dbReference type="InterPro" id="IPR038109">
    <property type="entry name" value="DNA_bind_recomb_sf"/>
</dbReference>
<dbReference type="PROSITE" id="PS51737">
    <property type="entry name" value="RECOMBINASE_DNA_BIND"/>
    <property type="match status" value="1"/>
</dbReference>
<dbReference type="PANTHER" id="PTHR30461">
    <property type="entry name" value="DNA-INVERTASE FROM LAMBDOID PROPHAGE"/>
    <property type="match status" value="1"/>
</dbReference>
<evidence type="ECO:0000259" key="8">
    <source>
        <dbReference type="PROSITE" id="PS51737"/>
    </source>
</evidence>
<feature type="domain" description="Resolvase/invertase-type recombinase catalytic" evidence="7">
    <location>
        <begin position="3"/>
        <end position="151"/>
    </location>
</feature>
<dbReference type="InterPro" id="IPR050639">
    <property type="entry name" value="SSR_resolvase"/>
</dbReference>
<dbReference type="InterPro" id="IPR006118">
    <property type="entry name" value="Recombinase_CS"/>
</dbReference>
<dbReference type="Gene3D" id="3.40.50.1390">
    <property type="entry name" value="Resolvase, N-terminal catalytic domain"/>
    <property type="match status" value="1"/>
</dbReference>
<dbReference type="PANTHER" id="PTHR30461:SF23">
    <property type="entry name" value="DNA RECOMBINASE-RELATED"/>
    <property type="match status" value="1"/>
</dbReference>
<protein>
    <submittedName>
        <fullName evidence="9">Recombinase family protein</fullName>
    </submittedName>
</protein>
<dbReference type="GO" id="GO:0003677">
    <property type="term" value="F:DNA binding"/>
    <property type="evidence" value="ECO:0007669"/>
    <property type="project" value="UniProtKB-KW"/>
</dbReference>
<evidence type="ECO:0000256" key="4">
    <source>
        <dbReference type="PIRSR" id="PIRSR606118-50"/>
    </source>
</evidence>
<dbReference type="SUPFAM" id="SSF53041">
    <property type="entry name" value="Resolvase-like"/>
    <property type="match status" value="1"/>
</dbReference>
<keyword evidence="6" id="KW-0175">Coiled coil</keyword>
<dbReference type="EMBL" id="NULI01000033">
    <property type="protein sequence ID" value="PGS81665.1"/>
    <property type="molecule type" value="Genomic_DNA"/>
</dbReference>
<feature type="active site" description="O-(5'-phospho-DNA)-serine intermediate" evidence="4 5">
    <location>
        <position position="11"/>
    </location>
</feature>
<name>A0A9X7CR75_BACCE</name>